<feature type="region of interest" description="Disordered" evidence="1">
    <location>
        <begin position="357"/>
        <end position="420"/>
    </location>
</feature>
<protein>
    <recommendedName>
        <fullName evidence="4">Zinc knuckle CX2CX4HX4C domain-containing protein</fullName>
    </recommendedName>
</protein>
<feature type="compositionally biased region" description="Acidic residues" evidence="1">
    <location>
        <begin position="367"/>
        <end position="377"/>
    </location>
</feature>
<feature type="compositionally biased region" description="Basic and acidic residues" evidence="1">
    <location>
        <begin position="407"/>
        <end position="420"/>
    </location>
</feature>
<gene>
    <name evidence="2" type="ORF">Bca52824_017690</name>
</gene>
<evidence type="ECO:0000256" key="1">
    <source>
        <dbReference type="SAM" id="MobiDB-lite"/>
    </source>
</evidence>
<feature type="compositionally biased region" description="Basic and acidic residues" evidence="1">
    <location>
        <begin position="191"/>
        <end position="234"/>
    </location>
</feature>
<evidence type="ECO:0008006" key="4">
    <source>
        <dbReference type="Google" id="ProtNLM"/>
    </source>
</evidence>
<dbReference type="EMBL" id="JAAMPC010000004">
    <property type="protein sequence ID" value="KAG2314568.1"/>
    <property type="molecule type" value="Genomic_DNA"/>
</dbReference>
<organism evidence="2 3">
    <name type="scientific">Brassica carinata</name>
    <name type="common">Ethiopian mustard</name>
    <name type="synonym">Abyssinian cabbage</name>
    <dbReference type="NCBI Taxonomy" id="52824"/>
    <lineage>
        <taxon>Eukaryota</taxon>
        <taxon>Viridiplantae</taxon>
        <taxon>Streptophyta</taxon>
        <taxon>Embryophyta</taxon>
        <taxon>Tracheophyta</taxon>
        <taxon>Spermatophyta</taxon>
        <taxon>Magnoliopsida</taxon>
        <taxon>eudicotyledons</taxon>
        <taxon>Gunneridae</taxon>
        <taxon>Pentapetalae</taxon>
        <taxon>rosids</taxon>
        <taxon>malvids</taxon>
        <taxon>Brassicales</taxon>
        <taxon>Brassicaceae</taxon>
        <taxon>Brassiceae</taxon>
        <taxon>Brassica</taxon>
    </lineage>
</organism>
<accession>A0A8X7VMK2</accession>
<sequence>MVRISLLICVSVGSWFWSIFRATRTVVIRSRSCSCFHQNIKQKCNFHLRLKLYYENIEILKFMFRGQLVNNGGGLKNGDGNRKRLKISVAHFDNSDLIKSYSRTLIGRCMNPDEQKVSSLLIMLPKIWHLEEKIRVVIDGNKELCFETTVDFKGGEFYEGEEVPVTLKFEKLFGYCLTCFSLLHDVDHCPLNPKRQEKKRESREETVGKGEDRARSYKGVEPEVKWNRIPERGSNKSATHRRNNRFEDEGPHNRNTRWERSRTQAQEDREQNHRVLRRERSPLQHIREKPEEDREIKAMENDKQCLQQVAGTKVLALVHSHPVENLENVRESENGLDLVSETLEGDSRVLEVEGMELEEDQKRVEREEDSSLMEDGFENLTDGDGKDEIQEENREVVAECEQGGTGEELKQGEEDAEKKAGARKQLFLAAAGGTSTKKFVNVLLSPRKRATGKQVARKGGSSKQQEDKGPSNPKPNLNR</sequence>
<evidence type="ECO:0000313" key="3">
    <source>
        <dbReference type="Proteomes" id="UP000886595"/>
    </source>
</evidence>
<feature type="region of interest" description="Disordered" evidence="1">
    <location>
        <begin position="191"/>
        <end position="274"/>
    </location>
</feature>
<name>A0A8X7VMK2_BRACI</name>
<feature type="compositionally biased region" description="Basic and acidic residues" evidence="1">
    <location>
        <begin position="244"/>
        <end position="274"/>
    </location>
</feature>
<reference evidence="2 3" key="1">
    <citation type="submission" date="2020-02" db="EMBL/GenBank/DDBJ databases">
        <authorList>
            <person name="Ma Q."/>
            <person name="Huang Y."/>
            <person name="Song X."/>
            <person name="Pei D."/>
        </authorList>
    </citation>
    <scope>NUCLEOTIDE SEQUENCE [LARGE SCALE GENOMIC DNA]</scope>
    <source>
        <strain evidence="2">Sxm20200214</strain>
        <tissue evidence="2">Leaf</tissue>
    </source>
</reference>
<feature type="region of interest" description="Disordered" evidence="1">
    <location>
        <begin position="444"/>
        <end position="479"/>
    </location>
</feature>
<proteinExistence type="predicted"/>
<dbReference type="AlphaFoldDB" id="A0A8X7VMK2"/>
<feature type="compositionally biased region" description="Basic and acidic residues" evidence="1">
    <location>
        <begin position="383"/>
        <end position="397"/>
    </location>
</feature>
<keyword evidence="3" id="KW-1185">Reference proteome</keyword>
<comment type="caution">
    <text evidence="2">The sequence shown here is derived from an EMBL/GenBank/DDBJ whole genome shotgun (WGS) entry which is preliminary data.</text>
</comment>
<dbReference type="Proteomes" id="UP000886595">
    <property type="component" value="Unassembled WGS sequence"/>
</dbReference>
<evidence type="ECO:0000313" key="2">
    <source>
        <dbReference type="EMBL" id="KAG2314568.1"/>
    </source>
</evidence>